<comment type="caution">
    <text evidence="11">The sequence shown here is derived from an EMBL/GenBank/DDBJ whole genome shotgun (WGS) entry which is preliminary data.</text>
</comment>
<evidence type="ECO:0000256" key="8">
    <source>
        <dbReference type="SAM" id="Phobius"/>
    </source>
</evidence>
<feature type="domain" description="ABC transporter" evidence="9">
    <location>
        <begin position="1181"/>
        <end position="1512"/>
    </location>
</feature>
<sequence>MSMSPTEFFKLEKKKEAQARRERFWKAHPVLSRVCTIVTTPATRLLGRICTTLTPAARLFAFTGLEGFLPLIAALGASLVVGALKTSLAVFLGEIFPIIADFGNGKVAAEAVLARVSYWCGILAIAGGIAWVANFVLLLAWVVHGECQARNVRLFTFEHLLKTEVAWFDEQSENIPALLSSLYSQIRELQAASSVALGNFTVDIIASIASLGVAFYYSWKLTLVLLSTVPIAIVVLGLLSREIEPAVRAQHSALASASSYVASMLDAIDVVKVFNGLDQETWQYSRIMERSKDLYLAQSRASTCQMGFVKFWLELLFVVGFFYGAVLVEDGVQVGNVVATFYATFGALQAIESCIPMYLILVKGILASQSLRSFPIGEGKASSPFPNGRFMKLPFQPHNSLELRNVWFAYPSNLSKFVLQDVSIWSEHRPVTFIVGRSGSGKSTIGNLMVHFHLASRHTIMLNNRCIHEFNEDFVRRCVCLVPQSTALFDQTLRTNIEWAAKSWVGKPGAAIPLVKGPELQAALNTASLVSLVRKLPRGLETRVGPGAHSLSGGERQRVAVARARVRDPPFLVLDEVTSNLDPQTKTQVMHNIRSWRRDRPTVIITHDLSLIRSNDYVYVLEEGRVVQEGMRRDVGLQNGVFTQLLGSADDEGRIQSPMNHSQDHNSEPSGERHPSASSQAISLSTRSILSQVISQPMTSLFWPMGGLQSSMFGPSSVSHALMSPTCHKLTQLNIRDANEEKKGDNRNPGTNLAGLLTPANADAAAPNRPSEYKPTAHGLAGQQDGSDDMQLPLWAIYRTVWPHLRLRYRLLLIVGILSALLVAASVPAFSVIFAHLLVVLYSPEERNDYEVQWALLLFMVAFVGGLATFLAYHLCDCAAQVWIDSLRNKALSRILIQPPAWYAKSQNSPHRIAACMDRGAEDMSNLVGRFVPMFLVVVCMITGSIVWALIISWKLALVTLAATPILVAATRGFAWVSCKYETRCTDAALRTHGILVDAATKIKTVKAMTAERYIEKEFTQSVSRTLKLGLRKAASMAVLFACWQSTLWFMMALVFYYVTVLLAVRREITVGAALQVVNLLVMGLSTASHILNSVPAITAAQATASRLLYYANLPAHHLEEGCSSSSGQNGDKKKKTVIASSAKRSSSSGNKHITSPFPIRMDGLSFTYPAPPPTSPGFGTSTSDTNNSSTPSYFPPPSPPAQQHIPTQPLPTLTNINLEIRPHTITAIVGPSGCGKTTLARLLLCLHEPDPIHPARNVRPSRYRHPLSFAGGLSPFSAIDLDALRREQLLSYVPQHPTLFPGLTIRDNVLYGIVEGSPLRTNVAALHRAATEAGIHDFVASLPHGYDTRIGAASGGIEQLSGGQVQRVCLARALVRSPALLVLDEPTSALDGLAASEVRRSLVRFAKGNRNSTTTARSSFAASLLLDPNNHDNSLVGVDEYGTPPLLPPDLMTAGGGARGETAVVVVTHCRRMMRIADQVCVLGGDGRIVERGTYAELMEKVGERFAEFVGDGVWRRSTAADGYGFVRS</sequence>
<feature type="transmembrane region" description="Helical" evidence="8">
    <location>
        <begin position="1034"/>
        <end position="1059"/>
    </location>
</feature>
<evidence type="ECO:0000313" key="12">
    <source>
        <dbReference type="Proteomes" id="UP001390339"/>
    </source>
</evidence>
<feature type="transmembrane region" description="Helical" evidence="8">
    <location>
        <begin position="957"/>
        <end position="977"/>
    </location>
</feature>
<dbReference type="Pfam" id="PF00664">
    <property type="entry name" value="ABC_membrane"/>
    <property type="match status" value="2"/>
</dbReference>
<evidence type="ECO:0000256" key="2">
    <source>
        <dbReference type="ARBA" id="ARBA00022692"/>
    </source>
</evidence>
<evidence type="ECO:0000259" key="9">
    <source>
        <dbReference type="PROSITE" id="PS50893"/>
    </source>
</evidence>
<accession>A0ABR2HQF8</accession>
<evidence type="ECO:0000256" key="3">
    <source>
        <dbReference type="ARBA" id="ARBA00022741"/>
    </source>
</evidence>
<dbReference type="PANTHER" id="PTHR24221:SF288">
    <property type="entry name" value="P-LOOP CONTAINING NUCLEOSIDE TRIPHOSPHATE HYDROLASE PROTEIN"/>
    <property type="match status" value="1"/>
</dbReference>
<feature type="compositionally biased region" description="Basic and acidic residues" evidence="7">
    <location>
        <begin position="662"/>
        <end position="675"/>
    </location>
</feature>
<gene>
    <name evidence="11" type="ORF">PGQ11_013393</name>
</gene>
<organism evidence="11 12">
    <name type="scientific">Apiospora arundinis</name>
    <dbReference type="NCBI Taxonomy" id="335852"/>
    <lineage>
        <taxon>Eukaryota</taxon>
        <taxon>Fungi</taxon>
        <taxon>Dikarya</taxon>
        <taxon>Ascomycota</taxon>
        <taxon>Pezizomycotina</taxon>
        <taxon>Sordariomycetes</taxon>
        <taxon>Xylariomycetidae</taxon>
        <taxon>Amphisphaeriales</taxon>
        <taxon>Apiosporaceae</taxon>
        <taxon>Apiospora</taxon>
    </lineage>
</organism>
<feature type="compositionally biased region" description="Low complexity" evidence="7">
    <location>
        <begin position="1177"/>
        <end position="1193"/>
    </location>
</feature>
<dbReference type="Gene3D" id="3.40.50.300">
    <property type="entry name" value="P-loop containing nucleotide triphosphate hydrolases"/>
    <property type="match status" value="3"/>
</dbReference>
<feature type="transmembrane region" description="Helical" evidence="8">
    <location>
        <begin position="116"/>
        <end position="143"/>
    </location>
</feature>
<keyword evidence="5 8" id="KW-1133">Transmembrane helix</keyword>
<name>A0ABR2HQF8_9PEZI</name>
<dbReference type="InterPro" id="IPR039421">
    <property type="entry name" value="Type_1_exporter"/>
</dbReference>
<reference evidence="11 12" key="1">
    <citation type="journal article" date="2024" name="IMA Fungus">
        <title>Apiospora arundinis, a panoply of carbohydrate-active enzymes and secondary metabolites.</title>
        <authorList>
            <person name="Sorensen T."/>
            <person name="Petersen C."/>
            <person name="Muurmann A.T."/>
            <person name="Christiansen J.V."/>
            <person name="Brundto M.L."/>
            <person name="Overgaard C.K."/>
            <person name="Boysen A.T."/>
            <person name="Wollenberg R.D."/>
            <person name="Larsen T.O."/>
            <person name="Sorensen J.L."/>
            <person name="Nielsen K.L."/>
            <person name="Sondergaard T.E."/>
        </authorList>
    </citation>
    <scope>NUCLEOTIDE SEQUENCE [LARGE SCALE GENOMIC DNA]</scope>
    <source>
        <strain evidence="11 12">AAU 773</strain>
    </source>
</reference>
<keyword evidence="4" id="KW-0067">ATP-binding</keyword>
<dbReference type="PROSITE" id="PS50929">
    <property type="entry name" value="ABC_TM1F"/>
    <property type="match status" value="2"/>
</dbReference>
<evidence type="ECO:0000259" key="10">
    <source>
        <dbReference type="PROSITE" id="PS50929"/>
    </source>
</evidence>
<feature type="region of interest" description="Disordered" evidence="7">
    <location>
        <begin position="1122"/>
        <end position="1204"/>
    </location>
</feature>
<evidence type="ECO:0000256" key="7">
    <source>
        <dbReference type="SAM" id="MobiDB-lite"/>
    </source>
</evidence>
<dbReference type="InterPro" id="IPR027417">
    <property type="entry name" value="P-loop_NTPase"/>
</dbReference>
<dbReference type="InterPro" id="IPR011527">
    <property type="entry name" value="ABC1_TM_dom"/>
</dbReference>
<feature type="transmembrane region" description="Helical" evidence="8">
    <location>
        <begin position="811"/>
        <end position="842"/>
    </location>
</feature>
<protein>
    <submittedName>
        <fullName evidence="11">Multidrug resistance protein</fullName>
    </submittedName>
</protein>
<feature type="compositionally biased region" description="Low complexity" evidence="7">
    <location>
        <begin position="759"/>
        <end position="768"/>
    </location>
</feature>
<evidence type="ECO:0000256" key="6">
    <source>
        <dbReference type="ARBA" id="ARBA00023136"/>
    </source>
</evidence>
<dbReference type="EMBL" id="JAPCWZ010000009">
    <property type="protein sequence ID" value="KAK8850914.1"/>
    <property type="molecule type" value="Genomic_DNA"/>
</dbReference>
<evidence type="ECO:0000256" key="1">
    <source>
        <dbReference type="ARBA" id="ARBA00004141"/>
    </source>
</evidence>
<dbReference type="PROSITE" id="PS50893">
    <property type="entry name" value="ABC_TRANSPORTER_2"/>
    <property type="match status" value="2"/>
</dbReference>
<evidence type="ECO:0000313" key="11">
    <source>
        <dbReference type="EMBL" id="KAK8850914.1"/>
    </source>
</evidence>
<feature type="region of interest" description="Disordered" evidence="7">
    <location>
        <begin position="739"/>
        <end position="784"/>
    </location>
</feature>
<dbReference type="CDD" id="cd18578">
    <property type="entry name" value="ABC_6TM_Pgp_ABCB1_D2_like"/>
    <property type="match status" value="1"/>
</dbReference>
<evidence type="ECO:0000256" key="4">
    <source>
        <dbReference type="ARBA" id="ARBA00022840"/>
    </source>
</evidence>
<dbReference type="PANTHER" id="PTHR24221">
    <property type="entry name" value="ATP-BINDING CASSETTE SUB-FAMILY B"/>
    <property type="match status" value="1"/>
</dbReference>
<dbReference type="InterPro" id="IPR003439">
    <property type="entry name" value="ABC_transporter-like_ATP-bd"/>
</dbReference>
<feature type="transmembrane region" description="Helical" evidence="8">
    <location>
        <begin position="308"/>
        <end position="328"/>
    </location>
</feature>
<feature type="compositionally biased region" description="Low complexity" evidence="7">
    <location>
        <begin position="1140"/>
        <end position="1149"/>
    </location>
</feature>
<dbReference type="SUPFAM" id="SSF90123">
    <property type="entry name" value="ABC transporter transmembrane region"/>
    <property type="match status" value="2"/>
</dbReference>
<feature type="region of interest" description="Disordered" evidence="7">
    <location>
        <begin position="651"/>
        <end position="682"/>
    </location>
</feature>
<keyword evidence="6 8" id="KW-0472">Membrane</keyword>
<dbReference type="InterPro" id="IPR003593">
    <property type="entry name" value="AAA+_ATPase"/>
</dbReference>
<dbReference type="Gene3D" id="1.20.1560.10">
    <property type="entry name" value="ABC transporter type 1, transmembrane domain"/>
    <property type="match status" value="2"/>
</dbReference>
<dbReference type="SUPFAM" id="SSF52540">
    <property type="entry name" value="P-loop containing nucleoside triphosphate hydrolases"/>
    <property type="match status" value="2"/>
</dbReference>
<feature type="transmembrane region" description="Helical" evidence="8">
    <location>
        <begin position="223"/>
        <end position="240"/>
    </location>
</feature>
<comment type="subcellular location">
    <subcellularLocation>
        <location evidence="1">Membrane</location>
        <topology evidence="1">Multi-pass membrane protein</topology>
    </subcellularLocation>
</comment>
<feature type="transmembrane region" description="Helical" evidence="8">
    <location>
        <begin position="854"/>
        <end position="876"/>
    </location>
</feature>
<feature type="transmembrane region" description="Helical" evidence="8">
    <location>
        <begin position="68"/>
        <end position="96"/>
    </location>
</feature>
<keyword evidence="3" id="KW-0547">Nucleotide-binding</keyword>
<dbReference type="InterPro" id="IPR036640">
    <property type="entry name" value="ABC1_TM_sf"/>
</dbReference>
<feature type="domain" description="ABC transmembrane type-1" evidence="10">
    <location>
        <begin position="814"/>
        <end position="1100"/>
    </location>
</feature>
<dbReference type="Proteomes" id="UP001390339">
    <property type="component" value="Unassembled WGS sequence"/>
</dbReference>
<dbReference type="SMART" id="SM00382">
    <property type="entry name" value="AAA"/>
    <property type="match status" value="2"/>
</dbReference>
<feature type="domain" description="ABC transmembrane type-1" evidence="10">
    <location>
        <begin position="72"/>
        <end position="363"/>
    </location>
</feature>
<feature type="domain" description="ABC transporter" evidence="9">
    <location>
        <begin position="401"/>
        <end position="648"/>
    </location>
</feature>
<feature type="transmembrane region" description="Helical" evidence="8">
    <location>
        <begin position="195"/>
        <end position="217"/>
    </location>
</feature>
<keyword evidence="2 8" id="KW-0812">Transmembrane</keyword>
<evidence type="ECO:0000256" key="5">
    <source>
        <dbReference type="ARBA" id="ARBA00022989"/>
    </source>
</evidence>
<dbReference type="CDD" id="cd18577">
    <property type="entry name" value="ABC_6TM_Pgp_ABCB1_D1_like"/>
    <property type="match status" value="1"/>
</dbReference>
<keyword evidence="12" id="KW-1185">Reference proteome</keyword>
<feature type="transmembrane region" description="Helical" evidence="8">
    <location>
        <begin position="927"/>
        <end position="951"/>
    </location>
</feature>
<dbReference type="Pfam" id="PF00005">
    <property type="entry name" value="ABC_tran"/>
    <property type="match status" value="2"/>
</dbReference>
<feature type="transmembrane region" description="Helical" evidence="8">
    <location>
        <begin position="340"/>
        <end position="362"/>
    </location>
</feature>
<proteinExistence type="predicted"/>